<dbReference type="EnsemblMetazoa" id="GPPI018420-RA">
    <property type="protein sequence ID" value="GPPI018420-PA"/>
    <property type="gene ID" value="GPPI018420"/>
</dbReference>
<keyword evidence="2" id="KW-1185">Reference proteome</keyword>
<dbReference type="Proteomes" id="UP000092460">
    <property type="component" value="Unassembled WGS sequence"/>
</dbReference>
<evidence type="ECO:0000313" key="2">
    <source>
        <dbReference type="Proteomes" id="UP000092460"/>
    </source>
</evidence>
<dbReference type="EMBL" id="JXJN01008250">
    <property type="status" value="NOT_ANNOTATED_CDS"/>
    <property type="molecule type" value="Genomic_DNA"/>
</dbReference>
<evidence type="ECO:0000313" key="1">
    <source>
        <dbReference type="EnsemblMetazoa" id="GPPI018420-PA"/>
    </source>
</evidence>
<name>A0A1B0B4C2_9MUSC</name>
<accession>A0A1B0B4C2</accession>
<dbReference type="EMBL" id="JXJN01008251">
    <property type="status" value="NOT_ANNOTATED_CDS"/>
    <property type="molecule type" value="Genomic_DNA"/>
</dbReference>
<protein>
    <submittedName>
        <fullName evidence="1">Uncharacterized protein</fullName>
    </submittedName>
</protein>
<dbReference type="VEuPathDB" id="VectorBase:GPPI018420"/>
<proteinExistence type="predicted"/>
<organism evidence="1 2">
    <name type="scientific">Glossina palpalis gambiensis</name>
    <dbReference type="NCBI Taxonomy" id="67801"/>
    <lineage>
        <taxon>Eukaryota</taxon>
        <taxon>Metazoa</taxon>
        <taxon>Ecdysozoa</taxon>
        <taxon>Arthropoda</taxon>
        <taxon>Hexapoda</taxon>
        <taxon>Insecta</taxon>
        <taxon>Pterygota</taxon>
        <taxon>Neoptera</taxon>
        <taxon>Endopterygota</taxon>
        <taxon>Diptera</taxon>
        <taxon>Brachycera</taxon>
        <taxon>Muscomorpha</taxon>
        <taxon>Hippoboscoidea</taxon>
        <taxon>Glossinidae</taxon>
        <taxon>Glossina</taxon>
    </lineage>
</organism>
<reference evidence="1" key="2">
    <citation type="submission" date="2020-05" db="UniProtKB">
        <authorList>
            <consortium name="EnsemblMetazoa"/>
        </authorList>
    </citation>
    <scope>IDENTIFICATION</scope>
    <source>
        <strain evidence="1">IAEA</strain>
    </source>
</reference>
<dbReference type="AlphaFoldDB" id="A0A1B0B4C2"/>
<reference evidence="2" key="1">
    <citation type="submission" date="2015-01" db="EMBL/GenBank/DDBJ databases">
        <authorList>
            <person name="Aksoy S."/>
            <person name="Warren W."/>
            <person name="Wilson R.K."/>
        </authorList>
    </citation>
    <scope>NUCLEOTIDE SEQUENCE [LARGE SCALE GENOMIC DNA]</scope>
    <source>
        <strain evidence="2">IAEA</strain>
    </source>
</reference>
<sequence>MPWQLNSQIPNQPPADDITTHVTRYFSGTPDNTNEYKIKKLMLERFNENRTTLRIFALFARKVLEVSGIKSDN</sequence>